<reference evidence="9 10" key="1">
    <citation type="submission" date="2020-02" db="EMBL/GenBank/DDBJ databases">
        <authorList>
            <person name="Babadi Z.K."/>
            <person name="Risdian C."/>
            <person name="Ebrahimipour G.H."/>
            <person name="Wink J."/>
        </authorList>
    </citation>
    <scope>NUCLEOTIDE SEQUENCE [LARGE SCALE GENOMIC DNA]</scope>
    <source>
        <strain evidence="9 10">ZKHCc1 1396</strain>
    </source>
</reference>
<evidence type="ECO:0000256" key="4">
    <source>
        <dbReference type="ARBA" id="ARBA00022840"/>
    </source>
</evidence>
<dbReference type="PROSITE" id="PS50011">
    <property type="entry name" value="PROTEIN_KINASE_DOM"/>
    <property type="match status" value="1"/>
</dbReference>
<dbReference type="Pfam" id="PF00069">
    <property type="entry name" value="Pkinase"/>
    <property type="match status" value="1"/>
</dbReference>
<keyword evidence="4 6" id="KW-0067">ATP-binding</keyword>
<dbReference type="InterPro" id="IPR013229">
    <property type="entry name" value="PEGA"/>
</dbReference>
<evidence type="ECO:0000256" key="2">
    <source>
        <dbReference type="ARBA" id="ARBA00022741"/>
    </source>
</evidence>
<dbReference type="SUPFAM" id="SSF56112">
    <property type="entry name" value="Protein kinase-like (PK-like)"/>
    <property type="match status" value="1"/>
</dbReference>
<evidence type="ECO:0000256" key="6">
    <source>
        <dbReference type="PROSITE-ProRule" id="PRU10141"/>
    </source>
</evidence>
<evidence type="ECO:0000256" key="7">
    <source>
        <dbReference type="SAM" id="MobiDB-lite"/>
    </source>
</evidence>
<dbReference type="InterPro" id="IPR019734">
    <property type="entry name" value="TPR_rpt"/>
</dbReference>
<dbReference type="SUPFAM" id="SSF48452">
    <property type="entry name" value="TPR-like"/>
    <property type="match status" value="1"/>
</dbReference>
<feature type="domain" description="Protein kinase" evidence="8">
    <location>
        <begin position="13"/>
        <end position="289"/>
    </location>
</feature>
<evidence type="ECO:0000256" key="3">
    <source>
        <dbReference type="ARBA" id="ARBA00022777"/>
    </source>
</evidence>
<accession>A0ABR9PKN7</accession>
<evidence type="ECO:0000313" key="9">
    <source>
        <dbReference type="EMBL" id="MBE4748454.1"/>
    </source>
</evidence>
<dbReference type="PROSITE" id="PS00107">
    <property type="entry name" value="PROTEIN_KINASE_ATP"/>
    <property type="match status" value="1"/>
</dbReference>
<keyword evidence="10" id="KW-1185">Reference proteome</keyword>
<comment type="caution">
    <text evidence="9">The sequence shown here is derived from an EMBL/GenBank/DDBJ whole genome shotgun (WGS) entry which is preliminary data.</text>
</comment>
<feature type="region of interest" description="Disordered" evidence="7">
    <location>
        <begin position="481"/>
        <end position="515"/>
    </location>
</feature>
<proteinExistence type="predicted"/>
<dbReference type="InterPro" id="IPR000719">
    <property type="entry name" value="Prot_kinase_dom"/>
</dbReference>
<dbReference type="PROSITE" id="PS50005">
    <property type="entry name" value="TPR"/>
    <property type="match status" value="1"/>
</dbReference>
<dbReference type="PANTHER" id="PTHR43289:SF6">
    <property type="entry name" value="SERINE_THREONINE-PROTEIN KINASE NEKL-3"/>
    <property type="match status" value="1"/>
</dbReference>
<protein>
    <submittedName>
        <fullName evidence="9">Protein kinase</fullName>
    </submittedName>
</protein>
<dbReference type="PANTHER" id="PTHR43289">
    <property type="entry name" value="MITOGEN-ACTIVATED PROTEIN KINASE KINASE KINASE 20-RELATED"/>
    <property type="match status" value="1"/>
</dbReference>
<dbReference type="Gene3D" id="1.10.510.10">
    <property type="entry name" value="Transferase(Phosphotransferase) domain 1"/>
    <property type="match status" value="1"/>
</dbReference>
<dbReference type="Gene3D" id="1.25.40.10">
    <property type="entry name" value="Tetratricopeptide repeat domain"/>
    <property type="match status" value="1"/>
</dbReference>
<feature type="repeat" description="TPR" evidence="5">
    <location>
        <begin position="565"/>
        <end position="598"/>
    </location>
</feature>
<dbReference type="PROSITE" id="PS00109">
    <property type="entry name" value="PROTEIN_KINASE_TYR"/>
    <property type="match status" value="1"/>
</dbReference>
<dbReference type="InterPro" id="IPR008266">
    <property type="entry name" value="Tyr_kinase_AS"/>
</dbReference>
<name>A0ABR9PKN7_9BACT</name>
<sequence>MTTGAHTTRFGKYELQERLGAGGMAVVHRARFTLAPGVSRAVVIKRVRDPYAQDPAFVEMFLNEARISMGLSHGNIVQVFDFGQEEGEYFLAMEWVDGQPLSHLLKRSRLKGLAHLPAPLAVGLVVEVCKGLHHAHTRRDEEGRPLGLVHRDVSPDNVLVSYEGEVKLADFGIAKAQLSGRPETQVGVVRGKYLYFSPEQTRAEPLDARSDVYTAGVVLFELLTGRRPVEGDAHAVMDRIARGLLTPAHQYVPELDPALASLMSRALALRRDDRFTSAEDFQRALSEWLANRAPLFPSSTLRHLMGWLFEEELKLAGQEPRIPASFLRQVGIWTGEDGPRGPEEPASASSVHRALESTEQVETEAVAPVAPVASAEPGPRGSVPVWVWGALVAVAVVAWGVWRVAAPESLVPAVHKLQVVTTPPGAEVRWDGLPAGMSPTVLEVPSGPASHRLELLFVGYQPWTTTVSASAVPERVQVALERLRPEPPPSPSVPGGVKGEESVPGSKGGPAPAPRGKKGFVYYWNDRHPEAGGSYLVGMNQLRRGNTMQARSEFKRCLELDEASVLCHLALGRMGARAGQAKEAREHYQRYLELEPQGDDAAEARRYLSGGKKGR</sequence>
<keyword evidence="2 6" id="KW-0547">Nucleotide-binding</keyword>
<keyword evidence="3 9" id="KW-0418">Kinase</keyword>
<evidence type="ECO:0000256" key="1">
    <source>
        <dbReference type="ARBA" id="ARBA00022679"/>
    </source>
</evidence>
<gene>
    <name evidence="9" type="ORF">G4177_09785</name>
</gene>
<dbReference type="Gene3D" id="3.30.200.20">
    <property type="entry name" value="Phosphorylase Kinase, domain 1"/>
    <property type="match status" value="1"/>
</dbReference>
<keyword evidence="5" id="KW-0802">TPR repeat</keyword>
<evidence type="ECO:0000256" key="5">
    <source>
        <dbReference type="PROSITE-ProRule" id="PRU00339"/>
    </source>
</evidence>
<organism evidence="9 10">
    <name type="scientific">Corallococcus soli</name>
    <dbReference type="NCBI Taxonomy" id="2710757"/>
    <lineage>
        <taxon>Bacteria</taxon>
        <taxon>Pseudomonadati</taxon>
        <taxon>Myxococcota</taxon>
        <taxon>Myxococcia</taxon>
        <taxon>Myxococcales</taxon>
        <taxon>Cystobacterineae</taxon>
        <taxon>Myxococcaceae</taxon>
        <taxon>Corallococcus</taxon>
    </lineage>
</organism>
<dbReference type="GO" id="GO:0016301">
    <property type="term" value="F:kinase activity"/>
    <property type="evidence" value="ECO:0007669"/>
    <property type="project" value="UniProtKB-KW"/>
</dbReference>
<dbReference type="InterPro" id="IPR011009">
    <property type="entry name" value="Kinase-like_dom_sf"/>
</dbReference>
<dbReference type="InterPro" id="IPR011990">
    <property type="entry name" value="TPR-like_helical_dom_sf"/>
</dbReference>
<feature type="binding site" evidence="6">
    <location>
        <position position="45"/>
    </location>
    <ligand>
        <name>ATP</name>
        <dbReference type="ChEBI" id="CHEBI:30616"/>
    </ligand>
</feature>
<evidence type="ECO:0000259" key="8">
    <source>
        <dbReference type="PROSITE" id="PS50011"/>
    </source>
</evidence>
<dbReference type="RefSeq" id="WP_193347854.1">
    <property type="nucleotide sequence ID" value="NZ_JAAIYO010000002.1"/>
</dbReference>
<dbReference type="InterPro" id="IPR017441">
    <property type="entry name" value="Protein_kinase_ATP_BS"/>
</dbReference>
<dbReference type="CDD" id="cd14014">
    <property type="entry name" value="STKc_PknB_like"/>
    <property type="match status" value="1"/>
</dbReference>
<dbReference type="Pfam" id="PF08308">
    <property type="entry name" value="PEGA"/>
    <property type="match status" value="1"/>
</dbReference>
<feature type="region of interest" description="Disordered" evidence="7">
    <location>
        <begin position="333"/>
        <end position="365"/>
    </location>
</feature>
<dbReference type="EMBL" id="JAAIYO010000002">
    <property type="protein sequence ID" value="MBE4748454.1"/>
    <property type="molecule type" value="Genomic_DNA"/>
</dbReference>
<dbReference type="Proteomes" id="UP001516472">
    <property type="component" value="Unassembled WGS sequence"/>
</dbReference>
<keyword evidence="1" id="KW-0808">Transferase</keyword>
<evidence type="ECO:0000313" key="10">
    <source>
        <dbReference type="Proteomes" id="UP001516472"/>
    </source>
</evidence>